<evidence type="ECO:0000313" key="4">
    <source>
        <dbReference type="EMBL" id="GFG73922.1"/>
    </source>
</evidence>
<evidence type="ECO:0000256" key="3">
    <source>
        <dbReference type="SAM" id="Phobius"/>
    </source>
</evidence>
<gene>
    <name evidence="4" type="ORF">MBOT_12870</name>
</gene>
<keyword evidence="3" id="KW-0812">Transmembrane</keyword>
<feature type="transmembrane region" description="Helical" evidence="3">
    <location>
        <begin position="28"/>
        <end position="51"/>
    </location>
</feature>
<comment type="subcellular location">
    <subcellularLocation>
        <location evidence="1">Membrane</location>
    </subcellularLocation>
</comment>
<keyword evidence="2 3" id="KW-0472">Membrane</keyword>
<proteinExistence type="predicted"/>
<dbReference type="PANTHER" id="PTHR37042:SF4">
    <property type="entry name" value="OUTER MEMBRANE PROTEIN RV1973"/>
    <property type="match status" value="1"/>
</dbReference>
<name>A0A7I9XVV5_9MYCO</name>
<dbReference type="AlphaFoldDB" id="A0A7I9XVV5"/>
<organism evidence="4 5">
    <name type="scientific">Mycobacterium botniense</name>
    <dbReference type="NCBI Taxonomy" id="84962"/>
    <lineage>
        <taxon>Bacteria</taxon>
        <taxon>Bacillati</taxon>
        <taxon>Actinomycetota</taxon>
        <taxon>Actinomycetes</taxon>
        <taxon>Mycobacteriales</taxon>
        <taxon>Mycobacteriaceae</taxon>
        <taxon>Mycobacterium</taxon>
    </lineage>
</organism>
<dbReference type="PANTHER" id="PTHR37042">
    <property type="entry name" value="OUTER MEMBRANE PROTEIN RV1973"/>
    <property type="match status" value="1"/>
</dbReference>
<dbReference type="GO" id="GO:0016020">
    <property type="term" value="C:membrane"/>
    <property type="evidence" value="ECO:0007669"/>
    <property type="project" value="UniProtKB-SubCell"/>
</dbReference>
<keyword evidence="5" id="KW-1185">Reference proteome</keyword>
<evidence type="ECO:0000313" key="5">
    <source>
        <dbReference type="Proteomes" id="UP000465361"/>
    </source>
</evidence>
<dbReference type="EMBL" id="BLKW01000002">
    <property type="protein sequence ID" value="GFG73922.1"/>
    <property type="molecule type" value="Genomic_DNA"/>
</dbReference>
<evidence type="ECO:0000256" key="1">
    <source>
        <dbReference type="ARBA" id="ARBA00004370"/>
    </source>
</evidence>
<keyword evidence="3" id="KW-1133">Transmembrane helix</keyword>
<comment type="caution">
    <text evidence="4">The sequence shown here is derived from an EMBL/GenBank/DDBJ whole genome shotgun (WGS) entry which is preliminary data.</text>
</comment>
<sequence length="207" mass="22275">MSDAQLTEAAGGDDAAAPEPSHERVFSAYGVASAVLGVLSVAAIVLAAIIWSVHRRDLDERAYQSRVLQTAAEWTGVLINMNSDNIDTSLQKLHEDTIGELNVDFDAAMQPYRQVVQRLRSRSSGRIEAVAIESVHRDLGSSAAASPAPPPDPLPRSIARRTDTVMVVATSVAENAGAQPQTVHWNLRLDVSEVDGRLMISRLGSIR</sequence>
<protein>
    <recommendedName>
        <fullName evidence="6">Mce associated membrane protein</fullName>
    </recommendedName>
</protein>
<dbReference type="RefSeq" id="WP_163755300.1">
    <property type="nucleotide sequence ID" value="NZ_BLKW01000002.1"/>
</dbReference>
<evidence type="ECO:0008006" key="6">
    <source>
        <dbReference type="Google" id="ProtNLM"/>
    </source>
</evidence>
<dbReference type="Proteomes" id="UP000465361">
    <property type="component" value="Unassembled WGS sequence"/>
</dbReference>
<accession>A0A7I9XVV5</accession>
<evidence type="ECO:0000256" key="2">
    <source>
        <dbReference type="ARBA" id="ARBA00023136"/>
    </source>
</evidence>
<reference evidence="4 5" key="1">
    <citation type="journal article" date="2019" name="Emerg. Microbes Infect.">
        <title>Comprehensive subspecies identification of 175 nontuberculous mycobacteria species based on 7547 genomic profiles.</title>
        <authorList>
            <person name="Matsumoto Y."/>
            <person name="Kinjo T."/>
            <person name="Motooka D."/>
            <person name="Nabeya D."/>
            <person name="Jung N."/>
            <person name="Uechi K."/>
            <person name="Horii T."/>
            <person name="Iida T."/>
            <person name="Fujita J."/>
            <person name="Nakamura S."/>
        </authorList>
    </citation>
    <scope>NUCLEOTIDE SEQUENCE [LARGE SCALE GENOMIC DNA]</scope>
    <source>
        <strain evidence="4 5">JCM 17322</strain>
    </source>
</reference>